<evidence type="ECO:0000313" key="3">
    <source>
        <dbReference type="Proteomes" id="UP000182412"/>
    </source>
</evidence>
<gene>
    <name evidence="2" type="ORF">SAMN05216366_104101</name>
</gene>
<dbReference type="Proteomes" id="UP000182412">
    <property type="component" value="Unassembled WGS sequence"/>
</dbReference>
<dbReference type="Pfam" id="PF23343">
    <property type="entry name" value="REP_ORF2-G2P"/>
    <property type="match status" value="1"/>
</dbReference>
<name>A0A1H0P3R5_SELRU</name>
<accession>A0A1H0P3R5</accession>
<proteinExistence type="predicted"/>
<evidence type="ECO:0000259" key="1">
    <source>
        <dbReference type="Pfam" id="PF23343"/>
    </source>
</evidence>
<sequence>MAYMEKKWVSHDKRFIIVDKYHSLRAMPKKGKLVRERRSPRVGHTTEQQEKINLRHRTDKLCRLIMDNFQAGDWWVSFTLAEKVELKKFKAEYEKMIRSLRTFYQKHGMDLKYIAVHENLAGRGRLHGHILLPALPGVQFAKMKQAMNAAWKLGNTYFKPYEGTTMDARRVAAYMTKEDVITTTLNEKMRIKKEGGDAKGLDADIEAQRSRICTSKNLIRTKPEKKLVPRGTFRKEIKAPKGYHVVLPLSFKGKTEDDFDYQHAVFERDG</sequence>
<organism evidence="2 3">
    <name type="scientific">Selenomonas ruminantium</name>
    <dbReference type="NCBI Taxonomy" id="971"/>
    <lineage>
        <taxon>Bacteria</taxon>
        <taxon>Bacillati</taxon>
        <taxon>Bacillota</taxon>
        <taxon>Negativicutes</taxon>
        <taxon>Selenomonadales</taxon>
        <taxon>Selenomonadaceae</taxon>
        <taxon>Selenomonas</taxon>
    </lineage>
</organism>
<dbReference type="InterPro" id="IPR056906">
    <property type="entry name" value="ORF2/G2P_dom"/>
</dbReference>
<reference evidence="2 3" key="1">
    <citation type="submission" date="2016-10" db="EMBL/GenBank/DDBJ databases">
        <authorList>
            <person name="de Groot N.N."/>
        </authorList>
    </citation>
    <scope>NUCLEOTIDE SEQUENCE [LARGE SCALE GENOMIC DNA]</scope>
    <source>
        <strain evidence="2 3">S137</strain>
    </source>
</reference>
<feature type="domain" description="Replication-associated protein ORF2/G2P" evidence="1">
    <location>
        <begin position="74"/>
        <end position="178"/>
    </location>
</feature>
<evidence type="ECO:0000313" key="2">
    <source>
        <dbReference type="EMBL" id="SDO99717.1"/>
    </source>
</evidence>
<protein>
    <recommendedName>
        <fullName evidence="1">Replication-associated protein ORF2/G2P domain-containing protein</fullName>
    </recommendedName>
</protein>
<dbReference type="AlphaFoldDB" id="A0A1H0P3R5"/>
<dbReference type="EMBL" id="FNJQ01000004">
    <property type="protein sequence ID" value="SDO99717.1"/>
    <property type="molecule type" value="Genomic_DNA"/>
</dbReference>